<dbReference type="EMBL" id="QYUJ01000014">
    <property type="protein sequence ID" value="RJF72561.1"/>
    <property type="molecule type" value="Genomic_DNA"/>
</dbReference>
<dbReference type="AlphaFoldDB" id="A0A418V8W8"/>
<organism evidence="11 12">
    <name type="scientific">Deinococcus cavernae</name>
    <dbReference type="NCBI Taxonomy" id="2320857"/>
    <lineage>
        <taxon>Bacteria</taxon>
        <taxon>Thermotogati</taxon>
        <taxon>Deinococcota</taxon>
        <taxon>Deinococci</taxon>
        <taxon>Deinococcales</taxon>
        <taxon>Deinococcaceae</taxon>
        <taxon>Deinococcus</taxon>
    </lineage>
</organism>
<evidence type="ECO:0000259" key="10">
    <source>
        <dbReference type="PROSITE" id="PS50968"/>
    </source>
</evidence>
<evidence type="ECO:0000313" key="12">
    <source>
        <dbReference type="Proteomes" id="UP000286287"/>
    </source>
</evidence>
<keyword evidence="7 8" id="KW-0092">Biotin</keyword>
<dbReference type="GO" id="GO:0003989">
    <property type="term" value="F:acetyl-CoA carboxylase activity"/>
    <property type="evidence" value="ECO:0007669"/>
    <property type="project" value="InterPro"/>
</dbReference>
<keyword evidence="3 8" id="KW-0444">Lipid biosynthesis</keyword>
<evidence type="ECO:0000256" key="3">
    <source>
        <dbReference type="ARBA" id="ARBA00022516"/>
    </source>
</evidence>
<evidence type="ECO:0000313" key="11">
    <source>
        <dbReference type="EMBL" id="RJF72561.1"/>
    </source>
</evidence>
<name>A0A418V8W8_9DEIO</name>
<dbReference type="FunFam" id="2.40.50.100:FF:000003">
    <property type="entry name" value="Acetyl-CoA carboxylase biotin carboxyl carrier protein"/>
    <property type="match status" value="1"/>
</dbReference>
<feature type="region of interest" description="Disordered" evidence="9">
    <location>
        <begin position="65"/>
        <end position="110"/>
    </location>
</feature>
<comment type="function">
    <text evidence="8">This protein is a component of the acetyl coenzyme A carboxylase complex; first, biotin carboxylase catalyzes the carboxylation of the carrier protein and then the transcarboxylase transfers the carboxyl group to form malonyl-CoA.</text>
</comment>
<feature type="compositionally biased region" description="Basic and acidic residues" evidence="9">
    <location>
        <begin position="87"/>
        <end position="102"/>
    </location>
</feature>
<gene>
    <name evidence="11" type="primary">accB</name>
    <name evidence="11" type="ORF">D3875_14425</name>
</gene>
<evidence type="ECO:0000256" key="2">
    <source>
        <dbReference type="ARBA" id="ARBA00017562"/>
    </source>
</evidence>
<dbReference type="RefSeq" id="WP_119764814.1">
    <property type="nucleotide sequence ID" value="NZ_QYUJ01000014.1"/>
</dbReference>
<dbReference type="PROSITE" id="PS00188">
    <property type="entry name" value="BIOTIN"/>
    <property type="match status" value="1"/>
</dbReference>
<comment type="caution">
    <text evidence="11">The sequence shown here is derived from an EMBL/GenBank/DDBJ whole genome shotgun (WGS) entry which is preliminary data.</text>
</comment>
<evidence type="ECO:0000256" key="7">
    <source>
        <dbReference type="ARBA" id="ARBA00023267"/>
    </source>
</evidence>
<dbReference type="PRINTS" id="PR01071">
    <property type="entry name" value="ACOABIOTINCC"/>
</dbReference>
<dbReference type="GO" id="GO:0009317">
    <property type="term" value="C:acetyl-CoA carboxylase complex"/>
    <property type="evidence" value="ECO:0007669"/>
    <property type="project" value="InterPro"/>
</dbReference>
<evidence type="ECO:0000256" key="4">
    <source>
        <dbReference type="ARBA" id="ARBA00022832"/>
    </source>
</evidence>
<dbReference type="InterPro" id="IPR000089">
    <property type="entry name" value="Biotin_lipoyl"/>
</dbReference>
<dbReference type="InterPro" id="IPR011053">
    <property type="entry name" value="Single_hybrid_motif"/>
</dbReference>
<keyword evidence="5 8" id="KW-0443">Lipid metabolism</keyword>
<evidence type="ECO:0000256" key="6">
    <source>
        <dbReference type="ARBA" id="ARBA00023160"/>
    </source>
</evidence>
<dbReference type="Pfam" id="PF00364">
    <property type="entry name" value="Biotin_lipoyl"/>
    <property type="match status" value="1"/>
</dbReference>
<dbReference type="InterPro" id="IPR050709">
    <property type="entry name" value="Biotin_Carboxyl_Carrier/Decarb"/>
</dbReference>
<protein>
    <recommendedName>
        <fullName evidence="2 8">Biotin carboxyl carrier protein of acetyl-CoA carboxylase</fullName>
    </recommendedName>
</protein>
<sequence length="186" mass="19271">MNPDDLKTILDALTHADVREFSLTTGSYALDLKRGPQAFAAPVMGGPAPTYAMPAPMPAYAPPMPAAPSAPAPATPAPSAPAAKPAETPKAEAPKADAKPAEAPKAASKGQPVKAPIVGTYYSASSPDAPAYVKVGDRVKSGQVLCIIEAMKLMNEIEAEMDGTIVEILVKNAEPVEYGQTLFMIE</sequence>
<evidence type="ECO:0000256" key="8">
    <source>
        <dbReference type="RuleBase" id="RU364072"/>
    </source>
</evidence>
<evidence type="ECO:0000256" key="5">
    <source>
        <dbReference type="ARBA" id="ARBA00023098"/>
    </source>
</evidence>
<dbReference type="UniPathway" id="UPA00094"/>
<comment type="pathway">
    <text evidence="1 8">Lipid metabolism; fatty acid biosynthesis.</text>
</comment>
<dbReference type="CDD" id="cd06850">
    <property type="entry name" value="biotinyl_domain"/>
    <property type="match status" value="1"/>
</dbReference>
<dbReference type="PANTHER" id="PTHR45266:SF3">
    <property type="entry name" value="OXALOACETATE DECARBOXYLASE ALPHA CHAIN"/>
    <property type="match status" value="1"/>
</dbReference>
<keyword evidence="4 8" id="KW-0276">Fatty acid metabolism</keyword>
<dbReference type="InterPro" id="IPR001882">
    <property type="entry name" value="Biotin_BS"/>
</dbReference>
<dbReference type="Gene3D" id="2.40.50.100">
    <property type="match status" value="1"/>
</dbReference>
<dbReference type="Proteomes" id="UP000286287">
    <property type="component" value="Unassembled WGS sequence"/>
</dbReference>
<dbReference type="PANTHER" id="PTHR45266">
    <property type="entry name" value="OXALOACETATE DECARBOXYLASE ALPHA CHAIN"/>
    <property type="match status" value="1"/>
</dbReference>
<feature type="compositionally biased region" description="Pro residues" evidence="9">
    <location>
        <begin position="65"/>
        <end position="79"/>
    </location>
</feature>
<dbReference type="InterPro" id="IPR001249">
    <property type="entry name" value="AcCoA_biotinCC"/>
</dbReference>
<dbReference type="NCBIfam" id="TIGR00531">
    <property type="entry name" value="BCCP"/>
    <property type="match status" value="1"/>
</dbReference>
<keyword evidence="12" id="KW-1185">Reference proteome</keyword>
<feature type="domain" description="Lipoyl-binding" evidence="10">
    <location>
        <begin position="110"/>
        <end position="186"/>
    </location>
</feature>
<evidence type="ECO:0000256" key="1">
    <source>
        <dbReference type="ARBA" id="ARBA00005194"/>
    </source>
</evidence>
<dbReference type="SUPFAM" id="SSF51230">
    <property type="entry name" value="Single hybrid motif"/>
    <property type="match status" value="1"/>
</dbReference>
<accession>A0A418V8W8</accession>
<proteinExistence type="predicted"/>
<keyword evidence="6 8" id="KW-0275">Fatty acid biosynthesis</keyword>
<dbReference type="PROSITE" id="PS50968">
    <property type="entry name" value="BIOTINYL_LIPOYL"/>
    <property type="match status" value="1"/>
</dbReference>
<dbReference type="OrthoDB" id="9811735at2"/>
<reference evidence="11 12" key="1">
    <citation type="submission" date="2018-09" db="EMBL/GenBank/DDBJ databases">
        <authorList>
            <person name="Zhu H."/>
        </authorList>
    </citation>
    <scope>NUCLEOTIDE SEQUENCE [LARGE SCALE GENOMIC DNA]</scope>
    <source>
        <strain evidence="11 12">K2S05-167</strain>
    </source>
</reference>
<evidence type="ECO:0000256" key="9">
    <source>
        <dbReference type="SAM" id="MobiDB-lite"/>
    </source>
</evidence>
<dbReference type="GO" id="GO:0006633">
    <property type="term" value="P:fatty acid biosynthetic process"/>
    <property type="evidence" value="ECO:0007669"/>
    <property type="project" value="UniProtKB-UniPathway"/>
</dbReference>